<evidence type="ECO:0000256" key="3">
    <source>
        <dbReference type="SAM" id="Coils"/>
    </source>
</evidence>
<dbReference type="InterPro" id="IPR002110">
    <property type="entry name" value="Ankyrin_rpt"/>
</dbReference>
<feature type="compositionally biased region" description="Polar residues" evidence="4">
    <location>
        <begin position="332"/>
        <end position="343"/>
    </location>
</feature>
<dbReference type="OrthoDB" id="445308at2759"/>
<feature type="region of interest" description="Disordered" evidence="4">
    <location>
        <begin position="192"/>
        <end position="381"/>
    </location>
</feature>
<organism evidence="5">
    <name type="scientific">Cladocopium goreaui</name>
    <dbReference type="NCBI Taxonomy" id="2562237"/>
    <lineage>
        <taxon>Eukaryota</taxon>
        <taxon>Sar</taxon>
        <taxon>Alveolata</taxon>
        <taxon>Dinophyceae</taxon>
        <taxon>Suessiales</taxon>
        <taxon>Symbiodiniaceae</taxon>
        <taxon>Cladocopium</taxon>
    </lineage>
</organism>
<feature type="compositionally biased region" description="Low complexity" evidence="4">
    <location>
        <begin position="271"/>
        <end position="300"/>
    </location>
</feature>
<keyword evidence="2" id="KW-0040">ANK repeat</keyword>
<accession>A0A9P1G737</accession>
<dbReference type="Pfam" id="PF12796">
    <property type="entry name" value="Ank_2"/>
    <property type="match status" value="2"/>
</dbReference>
<dbReference type="EMBL" id="CAMXCT030003117">
    <property type="protein sequence ID" value="CAL4789870.1"/>
    <property type="molecule type" value="Genomic_DNA"/>
</dbReference>
<feature type="compositionally biased region" description="Acidic residues" evidence="4">
    <location>
        <begin position="352"/>
        <end position="368"/>
    </location>
</feature>
<reference evidence="6 7" key="2">
    <citation type="submission" date="2024-05" db="EMBL/GenBank/DDBJ databases">
        <authorList>
            <person name="Chen Y."/>
            <person name="Shah S."/>
            <person name="Dougan E. K."/>
            <person name="Thang M."/>
            <person name="Chan C."/>
        </authorList>
    </citation>
    <scope>NUCLEOTIDE SEQUENCE [LARGE SCALE GENOMIC DNA]</scope>
</reference>
<dbReference type="Gene3D" id="1.25.40.20">
    <property type="entry name" value="Ankyrin repeat-containing domain"/>
    <property type="match status" value="2"/>
</dbReference>
<evidence type="ECO:0000313" key="6">
    <source>
        <dbReference type="EMBL" id="CAL4789870.1"/>
    </source>
</evidence>
<evidence type="ECO:0000313" key="7">
    <source>
        <dbReference type="Proteomes" id="UP001152797"/>
    </source>
</evidence>
<dbReference type="SUPFAM" id="SSF48403">
    <property type="entry name" value="Ankyrin repeat"/>
    <property type="match status" value="1"/>
</dbReference>
<dbReference type="InterPro" id="IPR036770">
    <property type="entry name" value="Ankyrin_rpt-contain_sf"/>
</dbReference>
<sequence length="546" mass="59582">MRAIQESVAKSRQAALERTLQRQAEEEAAQEALKQKKALRLKKERCLEARHDLIQAVNMAHEDDALDCLEEMRGHLDVLVATDEYGSTLLHEACSRGMYRLAMAVLDETEEDQESLFQLDYRGQTPLHRAATAGSGEICAALCKLPLCQKSLKDSEGFTALQIAQRWGFSAAADAIFRAINPMPELELQVLAPPTPPEETKVEKATKGRLKPGRRGGSKEKRGSAASQDKRSSLSRGSSQGGDRSGSARSSLKEGKRSSLKKQGEDRRRSSGGASNSASRLSRMSSRQSSRQSSKLFSRQVSGSTEDRRTSRKNSQDIENCENRSDAGFSAEGSTGEPTSPDAQASAPDSPENPDVEEEGGLSSEGEEGPPPPPLPEDMGYQAGFKAVEDDRLEDALALARSSLWPFTNEVNSRGWTLLHLAAFRGFEELCALMCQRKDFKGVDRPEKDFWATALHFAAGKRRPECCRAIVESGRCLDVNAKDNKGHTPLHLAALRGDKESYAAIAAHPDCNPLLPDNDGKSALEYAADRGLEVDCQVPGHTEIAF</sequence>
<name>A0A9P1G737_9DINO</name>
<dbReference type="SMART" id="SM00248">
    <property type="entry name" value="ANK"/>
    <property type="match status" value="5"/>
</dbReference>
<feature type="compositionally biased region" description="Basic and acidic residues" evidence="4">
    <location>
        <begin position="217"/>
        <end position="232"/>
    </location>
</feature>
<keyword evidence="3" id="KW-0175">Coiled coil</keyword>
<evidence type="ECO:0000256" key="2">
    <source>
        <dbReference type="ARBA" id="ARBA00023043"/>
    </source>
</evidence>
<dbReference type="EMBL" id="CAMXCT010003117">
    <property type="protein sequence ID" value="CAI4002558.1"/>
    <property type="molecule type" value="Genomic_DNA"/>
</dbReference>
<gene>
    <name evidence="5" type="ORF">C1SCF055_LOCUS28504</name>
</gene>
<evidence type="ECO:0000313" key="5">
    <source>
        <dbReference type="EMBL" id="CAI4002558.1"/>
    </source>
</evidence>
<evidence type="ECO:0000256" key="1">
    <source>
        <dbReference type="ARBA" id="ARBA00022737"/>
    </source>
</evidence>
<reference evidence="5" key="1">
    <citation type="submission" date="2022-10" db="EMBL/GenBank/DDBJ databases">
        <authorList>
            <person name="Chen Y."/>
            <person name="Dougan E. K."/>
            <person name="Chan C."/>
            <person name="Rhodes N."/>
            <person name="Thang M."/>
        </authorList>
    </citation>
    <scope>NUCLEOTIDE SEQUENCE</scope>
</reference>
<comment type="caution">
    <text evidence="5">The sequence shown here is derived from an EMBL/GenBank/DDBJ whole genome shotgun (WGS) entry which is preliminary data.</text>
</comment>
<keyword evidence="7" id="KW-1185">Reference proteome</keyword>
<feature type="coiled-coil region" evidence="3">
    <location>
        <begin position="16"/>
        <end position="49"/>
    </location>
</feature>
<dbReference type="PANTHER" id="PTHR24198:SF165">
    <property type="entry name" value="ANKYRIN REPEAT-CONTAINING PROTEIN-RELATED"/>
    <property type="match status" value="1"/>
</dbReference>
<evidence type="ECO:0000256" key="4">
    <source>
        <dbReference type="SAM" id="MobiDB-lite"/>
    </source>
</evidence>
<dbReference type="Proteomes" id="UP001152797">
    <property type="component" value="Unassembled WGS sequence"/>
</dbReference>
<feature type="compositionally biased region" description="Basic and acidic residues" evidence="4">
    <location>
        <begin position="251"/>
        <end position="269"/>
    </location>
</feature>
<dbReference type="AlphaFoldDB" id="A0A9P1G737"/>
<keyword evidence="1" id="KW-0677">Repeat</keyword>
<feature type="compositionally biased region" description="Basic residues" evidence="4">
    <location>
        <begin position="207"/>
        <end position="216"/>
    </location>
</feature>
<dbReference type="PANTHER" id="PTHR24198">
    <property type="entry name" value="ANKYRIN REPEAT AND PROTEIN KINASE DOMAIN-CONTAINING PROTEIN"/>
    <property type="match status" value="1"/>
</dbReference>
<proteinExistence type="predicted"/>
<dbReference type="EMBL" id="CAMXCT020003117">
    <property type="protein sequence ID" value="CAL1155933.1"/>
    <property type="molecule type" value="Genomic_DNA"/>
</dbReference>
<protein>
    <submittedName>
        <fullName evidence="5">Uncharacterized protein</fullName>
    </submittedName>
</protein>